<dbReference type="EMBL" id="KK784887">
    <property type="protein sequence ID" value="KDO72707.1"/>
    <property type="molecule type" value="Genomic_DNA"/>
</dbReference>
<dbReference type="InterPro" id="IPR039391">
    <property type="entry name" value="Phytocyanin-like"/>
</dbReference>
<accession>A0A067GB59</accession>
<gene>
    <name evidence="7" type="ORF">CISIN_1g038845mg</name>
</gene>
<keyword evidence="3" id="KW-0325">Glycoprotein</keyword>
<dbReference type="GO" id="GO:0005886">
    <property type="term" value="C:plasma membrane"/>
    <property type="evidence" value="ECO:0000318"/>
    <property type="project" value="GO_Central"/>
</dbReference>
<proteinExistence type="inferred from homology"/>
<reference evidence="7 8" key="1">
    <citation type="submission" date="2014-04" db="EMBL/GenBank/DDBJ databases">
        <authorList>
            <consortium name="International Citrus Genome Consortium"/>
            <person name="Gmitter F."/>
            <person name="Chen C."/>
            <person name="Farmerie W."/>
            <person name="Harkins T."/>
            <person name="Desany B."/>
            <person name="Mohiuddin M."/>
            <person name="Kodira C."/>
            <person name="Borodovsky M."/>
            <person name="Lomsadze A."/>
            <person name="Burns P."/>
            <person name="Jenkins J."/>
            <person name="Prochnik S."/>
            <person name="Shu S."/>
            <person name="Chapman J."/>
            <person name="Pitluck S."/>
            <person name="Schmutz J."/>
            <person name="Rokhsar D."/>
        </authorList>
    </citation>
    <scope>NUCLEOTIDE SEQUENCE</scope>
</reference>
<feature type="domain" description="Phytocyanin" evidence="6">
    <location>
        <begin position="39"/>
        <end position="138"/>
    </location>
</feature>
<dbReference type="PaxDb" id="2711-XP_006482720.1"/>
<dbReference type="InterPro" id="IPR008972">
    <property type="entry name" value="Cupredoxin"/>
</dbReference>
<dbReference type="PANTHER" id="PTHR33021:SF547">
    <property type="entry name" value="OS03G0758500 PROTEIN"/>
    <property type="match status" value="1"/>
</dbReference>
<evidence type="ECO:0000256" key="3">
    <source>
        <dbReference type="ARBA" id="ARBA00023180"/>
    </source>
</evidence>
<evidence type="ECO:0000256" key="2">
    <source>
        <dbReference type="ARBA" id="ARBA00023157"/>
    </source>
</evidence>
<dbReference type="PROSITE" id="PS51485">
    <property type="entry name" value="PHYTOCYANIN"/>
    <property type="match status" value="1"/>
</dbReference>
<evidence type="ECO:0000259" key="6">
    <source>
        <dbReference type="PROSITE" id="PS51485"/>
    </source>
</evidence>
<evidence type="ECO:0000256" key="1">
    <source>
        <dbReference type="ARBA" id="ARBA00022729"/>
    </source>
</evidence>
<keyword evidence="8" id="KW-1185">Reference proteome</keyword>
<protein>
    <recommendedName>
        <fullName evidence="6">Phytocyanin domain-containing protein</fullName>
    </recommendedName>
</protein>
<dbReference type="STRING" id="2711.A0A067GB59"/>
<keyword evidence="1" id="KW-0732">Signal</keyword>
<organism evidence="7 8">
    <name type="scientific">Citrus sinensis</name>
    <name type="common">Sweet orange</name>
    <name type="synonym">Citrus aurantium var. sinensis</name>
    <dbReference type="NCBI Taxonomy" id="2711"/>
    <lineage>
        <taxon>Eukaryota</taxon>
        <taxon>Viridiplantae</taxon>
        <taxon>Streptophyta</taxon>
        <taxon>Embryophyta</taxon>
        <taxon>Tracheophyta</taxon>
        <taxon>Spermatophyta</taxon>
        <taxon>Magnoliopsida</taxon>
        <taxon>eudicotyledons</taxon>
        <taxon>Gunneridae</taxon>
        <taxon>Pentapetalae</taxon>
        <taxon>rosids</taxon>
        <taxon>malvids</taxon>
        <taxon>Sapindales</taxon>
        <taxon>Rutaceae</taxon>
        <taxon>Aurantioideae</taxon>
        <taxon>Citrus</taxon>
    </lineage>
</organism>
<dbReference type="GO" id="GO:0009055">
    <property type="term" value="F:electron transfer activity"/>
    <property type="evidence" value="ECO:0007669"/>
    <property type="project" value="InterPro"/>
</dbReference>
<comment type="similarity">
    <text evidence="4">Belongs to the early nodulin-like (ENODL) family.</text>
</comment>
<dbReference type="SMR" id="A0A067GB59"/>
<evidence type="ECO:0000313" key="8">
    <source>
        <dbReference type="Proteomes" id="UP000027120"/>
    </source>
</evidence>
<dbReference type="Proteomes" id="UP000027120">
    <property type="component" value="Unassembled WGS sequence"/>
</dbReference>
<dbReference type="AlphaFoldDB" id="A0A067GB59"/>
<dbReference type="PANTHER" id="PTHR33021">
    <property type="entry name" value="BLUE COPPER PROTEIN"/>
    <property type="match status" value="1"/>
</dbReference>
<evidence type="ECO:0000313" key="7">
    <source>
        <dbReference type="EMBL" id="KDO72707.1"/>
    </source>
</evidence>
<sequence length="177" mass="19700">MRSVLKVKPMEVMCSKIRGLITKMMMISMMMGCVSGTGTLHRVGGKLGWTPSVNFTEWSSHESFYVNDWLIFNFDKNMYNVLEVNKTSYESCNDKGFIKNITKGGRDVFQLTEPRPYYFLSGRGFCWGGLKAAIFVQETAPTPAPVQARNGSPSSTGSWIIALVMVAASISLTWSVL</sequence>
<dbReference type="Gene3D" id="2.60.40.420">
    <property type="entry name" value="Cupredoxins - blue copper proteins"/>
    <property type="match status" value="1"/>
</dbReference>
<dbReference type="SUPFAM" id="SSF49503">
    <property type="entry name" value="Cupredoxins"/>
    <property type="match status" value="1"/>
</dbReference>
<comment type="function">
    <text evidence="5">May act as a carbohydrate transporter.</text>
</comment>
<dbReference type="eggNOG" id="ENOG502S139">
    <property type="taxonomic scope" value="Eukaryota"/>
</dbReference>
<keyword evidence="2" id="KW-1015">Disulfide bond</keyword>
<dbReference type="FunFam" id="2.60.40.420:FF:000018">
    <property type="entry name" value="Lamin-like protein"/>
    <property type="match status" value="1"/>
</dbReference>
<evidence type="ECO:0000256" key="4">
    <source>
        <dbReference type="ARBA" id="ARBA00035011"/>
    </source>
</evidence>
<dbReference type="InterPro" id="IPR003245">
    <property type="entry name" value="Phytocyanin_dom"/>
</dbReference>
<name>A0A067GB59_CITSI</name>
<evidence type="ECO:0000256" key="5">
    <source>
        <dbReference type="ARBA" id="ARBA00037626"/>
    </source>
</evidence>
<dbReference type="Pfam" id="PF02298">
    <property type="entry name" value="Cu_bind_like"/>
    <property type="match status" value="1"/>
</dbReference>